<keyword evidence="1" id="KW-0472">Membrane</keyword>
<feature type="transmembrane region" description="Helical" evidence="1">
    <location>
        <begin position="20"/>
        <end position="39"/>
    </location>
</feature>
<dbReference type="AlphaFoldDB" id="A0A8J7Z859"/>
<evidence type="ECO:0000313" key="3">
    <source>
        <dbReference type="Proteomes" id="UP000646053"/>
    </source>
</evidence>
<accession>A0A8J7Z859</accession>
<name>A0A8J7Z859_9CYAN</name>
<keyword evidence="3" id="KW-1185">Reference proteome</keyword>
<dbReference type="EMBL" id="WVIE01000013">
    <property type="protein sequence ID" value="NDJ18148.1"/>
    <property type="molecule type" value="Genomic_DNA"/>
</dbReference>
<gene>
    <name evidence="2" type="ORF">GS601_12750</name>
</gene>
<dbReference type="Proteomes" id="UP000646053">
    <property type="component" value="Unassembled WGS sequence"/>
</dbReference>
<evidence type="ECO:0000313" key="2">
    <source>
        <dbReference type="EMBL" id="NDJ18148.1"/>
    </source>
</evidence>
<protein>
    <submittedName>
        <fullName evidence="2">Uncharacterized protein</fullName>
    </submittedName>
</protein>
<organism evidence="2 3">
    <name type="scientific">Myxacorys almedinensis A</name>
    <dbReference type="NCBI Taxonomy" id="2690445"/>
    <lineage>
        <taxon>Bacteria</taxon>
        <taxon>Bacillati</taxon>
        <taxon>Cyanobacteriota</taxon>
        <taxon>Cyanophyceae</taxon>
        <taxon>Leptolyngbyales</taxon>
        <taxon>Leptolyngbyaceae</taxon>
        <taxon>Myxacorys</taxon>
        <taxon>Myxacorys almedinensis</taxon>
    </lineage>
</organism>
<keyword evidence="1" id="KW-1133">Transmembrane helix</keyword>
<sequence>MKLQNNPVSTPRPNVLENGLKVAFIAVAAFVVGSIPVVFSNTIANSPANNPALYGESGLWSALSQK</sequence>
<keyword evidence="1" id="KW-0812">Transmembrane</keyword>
<dbReference type="RefSeq" id="WP_162423671.1">
    <property type="nucleotide sequence ID" value="NZ_WVIE01000013.1"/>
</dbReference>
<comment type="caution">
    <text evidence="2">The sequence shown here is derived from an EMBL/GenBank/DDBJ whole genome shotgun (WGS) entry which is preliminary data.</text>
</comment>
<proteinExistence type="predicted"/>
<evidence type="ECO:0000256" key="1">
    <source>
        <dbReference type="SAM" id="Phobius"/>
    </source>
</evidence>
<reference evidence="2" key="1">
    <citation type="submission" date="2019-12" db="EMBL/GenBank/DDBJ databases">
        <title>High-Quality draft genome sequences of three cyanobacteria isolated from the limestone walls of the Old Cathedral of Coimbra.</title>
        <authorList>
            <person name="Tiago I."/>
            <person name="Soares F."/>
            <person name="Portugal A."/>
        </authorList>
    </citation>
    <scope>NUCLEOTIDE SEQUENCE</scope>
    <source>
        <strain evidence="2">A</strain>
    </source>
</reference>